<proteinExistence type="predicted"/>
<evidence type="ECO:0000313" key="2">
    <source>
        <dbReference type="Proteomes" id="UP000034588"/>
    </source>
</evidence>
<name>A0A0G1Z2W9_9BACT</name>
<accession>A0A0G1Z2W9</accession>
<organism evidence="1 2">
    <name type="scientific">Candidatus Gottesmanbacteria bacterium GW2011_GWB1_49_7</name>
    <dbReference type="NCBI Taxonomy" id="1618448"/>
    <lineage>
        <taxon>Bacteria</taxon>
        <taxon>Candidatus Gottesmaniibacteriota</taxon>
    </lineage>
</organism>
<evidence type="ECO:0000313" key="1">
    <source>
        <dbReference type="EMBL" id="KKW13099.1"/>
    </source>
</evidence>
<reference evidence="1 2" key="1">
    <citation type="journal article" date="2015" name="Nature">
        <title>rRNA introns, odd ribosomes, and small enigmatic genomes across a large radiation of phyla.</title>
        <authorList>
            <person name="Brown C.T."/>
            <person name="Hug L.A."/>
            <person name="Thomas B.C."/>
            <person name="Sharon I."/>
            <person name="Castelle C.J."/>
            <person name="Singh A."/>
            <person name="Wilkins M.J."/>
            <person name="Williams K.H."/>
            <person name="Banfield J.F."/>
        </authorList>
    </citation>
    <scope>NUCLEOTIDE SEQUENCE [LARGE SCALE GENOMIC DNA]</scope>
</reference>
<dbReference type="EMBL" id="LCQD01000005">
    <property type="protein sequence ID" value="KKW13099.1"/>
    <property type="molecule type" value="Genomic_DNA"/>
</dbReference>
<sequence>MQVYINPDGTFNLLKLTADVSGLSEAEILWVIQRAEQLEGEGLSKERAKEIILKEREERPWENLRS</sequence>
<protein>
    <submittedName>
        <fullName evidence="1">Uncharacterized protein</fullName>
    </submittedName>
</protein>
<dbReference type="AlphaFoldDB" id="A0A0G1Z2W9"/>
<gene>
    <name evidence="1" type="ORF">UY48_C0005G0055</name>
</gene>
<dbReference type="Proteomes" id="UP000034588">
    <property type="component" value="Unassembled WGS sequence"/>
</dbReference>
<comment type="caution">
    <text evidence="1">The sequence shown here is derived from an EMBL/GenBank/DDBJ whole genome shotgun (WGS) entry which is preliminary data.</text>
</comment>